<dbReference type="GO" id="GO:0003700">
    <property type="term" value="F:DNA-binding transcription factor activity"/>
    <property type="evidence" value="ECO:0007669"/>
    <property type="project" value="InterPro"/>
</dbReference>
<proteinExistence type="predicted"/>
<dbReference type="InterPro" id="IPR018060">
    <property type="entry name" value="HTH_AraC"/>
</dbReference>
<keyword evidence="2" id="KW-0238">DNA-binding</keyword>
<dbReference type="Pfam" id="PF07494">
    <property type="entry name" value="Reg_prop"/>
    <property type="match status" value="2"/>
</dbReference>
<reference evidence="6 7" key="1">
    <citation type="submission" date="2019-09" db="EMBL/GenBank/DDBJ databases">
        <title>Commensal-derived Metabolites Govern Vibrio cholerae Pathogenesis in Host.</title>
        <authorList>
            <person name="Yoon S.S."/>
            <person name="Yoon M.Y."/>
        </authorList>
    </citation>
    <scope>NUCLEOTIDE SEQUENCE [LARGE SCALE GENOMIC DNA]</scope>
    <source>
        <strain evidence="6 7">VIC01</strain>
    </source>
</reference>
<evidence type="ECO:0000259" key="5">
    <source>
        <dbReference type="PROSITE" id="PS01124"/>
    </source>
</evidence>
<dbReference type="Pfam" id="PF07495">
    <property type="entry name" value="Y_Y_Y"/>
    <property type="match status" value="1"/>
</dbReference>
<feature type="transmembrane region" description="Helical" evidence="4">
    <location>
        <begin position="793"/>
        <end position="810"/>
    </location>
</feature>
<keyword evidence="4" id="KW-1133">Transmembrane helix</keyword>
<dbReference type="PRINTS" id="PR00032">
    <property type="entry name" value="HTHARAC"/>
</dbReference>
<keyword evidence="3" id="KW-0804">Transcription</keyword>
<dbReference type="InterPro" id="IPR011123">
    <property type="entry name" value="Y_Y_Y"/>
</dbReference>
<dbReference type="InterPro" id="IPR011110">
    <property type="entry name" value="Reg_prop"/>
</dbReference>
<evidence type="ECO:0000313" key="7">
    <source>
        <dbReference type="Proteomes" id="UP000326091"/>
    </source>
</evidence>
<dbReference type="GO" id="GO:0043565">
    <property type="term" value="F:sequence-specific DNA binding"/>
    <property type="evidence" value="ECO:0007669"/>
    <property type="project" value="InterPro"/>
</dbReference>
<gene>
    <name evidence="6" type="primary">exsA_2</name>
    <name evidence="6" type="ORF">VIC01_03790</name>
</gene>
<dbReference type="SUPFAM" id="SSF63829">
    <property type="entry name" value="Calcium-dependent phosphotriesterase"/>
    <property type="match status" value="2"/>
</dbReference>
<feature type="domain" description="HTH araC/xylS-type" evidence="5">
    <location>
        <begin position="862"/>
        <end position="960"/>
    </location>
</feature>
<organism evidence="6 7">
    <name type="scientific">Phocaeicola vulgatus</name>
    <name type="common">Bacteroides vulgatus</name>
    <dbReference type="NCBI Taxonomy" id="821"/>
    <lineage>
        <taxon>Bacteria</taxon>
        <taxon>Pseudomonadati</taxon>
        <taxon>Bacteroidota</taxon>
        <taxon>Bacteroidia</taxon>
        <taxon>Bacteroidales</taxon>
        <taxon>Bacteroidaceae</taxon>
        <taxon>Phocaeicola</taxon>
    </lineage>
</organism>
<dbReference type="Gene3D" id="2.60.40.10">
    <property type="entry name" value="Immunoglobulins"/>
    <property type="match status" value="1"/>
</dbReference>
<evidence type="ECO:0000256" key="2">
    <source>
        <dbReference type="ARBA" id="ARBA00023125"/>
    </source>
</evidence>
<dbReference type="Proteomes" id="UP000326091">
    <property type="component" value="Chromosome"/>
</dbReference>
<evidence type="ECO:0000256" key="3">
    <source>
        <dbReference type="ARBA" id="ARBA00023163"/>
    </source>
</evidence>
<dbReference type="InterPro" id="IPR009057">
    <property type="entry name" value="Homeodomain-like_sf"/>
</dbReference>
<protein>
    <submittedName>
        <fullName evidence="6">Exoenzyme S synthesis regulatory protein ExsA</fullName>
    </submittedName>
</protein>
<name>A0A5P3AZA5_PHOVU</name>
<evidence type="ECO:0000256" key="1">
    <source>
        <dbReference type="ARBA" id="ARBA00023015"/>
    </source>
</evidence>
<evidence type="ECO:0000256" key="4">
    <source>
        <dbReference type="SAM" id="Phobius"/>
    </source>
</evidence>
<keyword evidence="4" id="KW-0812">Transmembrane</keyword>
<dbReference type="PANTHER" id="PTHR43280:SF2">
    <property type="entry name" value="HTH-TYPE TRANSCRIPTIONAL REGULATOR EXSA"/>
    <property type="match status" value="1"/>
</dbReference>
<dbReference type="PANTHER" id="PTHR43280">
    <property type="entry name" value="ARAC-FAMILY TRANSCRIPTIONAL REGULATOR"/>
    <property type="match status" value="1"/>
</dbReference>
<dbReference type="AlphaFoldDB" id="A0A5P3AZA5"/>
<dbReference type="Pfam" id="PF12833">
    <property type="entry name" value="HTH_18"/>
    <property type="match status" value="1"/>
</dbReference>
<dbReference type="InterPro" id="IPR015943">
    <property type="entry name" value="WD40/YVTN_repeat-like_dom_sf"/>
</dbReference>
<dbReference type="EMBL" id="CP043529">
    <property type="protein sequence ID" value="QEW38168.1"/>
    <property type="molecule type" value="Genomic_DNA"/>
</dbReference>
<sequence>MYLIKPTSCKFLNFFLALYSFVFNRSTCVKNMKNIGRIVLPIIILLLTVRINAVPAKAFDMIVRNLPNSEQLPTKELLCIFQDSEGYMWYGTEEGGLCRDDGYTVKVFRSDFKNPGILENNSVTCITEDGEGKIWFGTKRGAYILSKTDYEIRALADETIKGWTITTMTATSDGTIWISTNRHLFRYNASGERTGKYILKWKGRENTVNSIYEDKKQTVWVTQAKGGLFCYDKVKDSFISYPWPYDEYPTSMTEDHNTPYYWVTTWGKGIVRFDPKAQDTDKMFGLQTVDNASSDSDTRKLHHIIQDSVKGYLWVTAADNLYAYKITADASLDKVDLSRLLSADRKILTKILSDQSGNLWVTGYYPSSFIISFLPNEVLPLSMEGVKQNLGVIASPMQFSQEKNYYWIRQKKLGLYAYDPQRERMSVVKNDRELSFFFERPSDREGIYMVRDHSVILIRYKEDRLFESIVCAIPIKQGERIRALHDDRRGNLWIGTTYHLFRYSLEEGRLTTVCDDVGFINAIVSSNEGVVYFATESRGLWRISGESRLQIKDTGENYSVLTVAPDNNLWVGTKQGNVYSYSPDTNDFIFRTKDCGLTGDAVLDIKSDDDGNLWILTSQRVMVYHPGTHIFTMMSCTDSWINLEDFQSLYKDPRGEMSVGGRGGIVTFPHYNEKKRRIPEPTVHLTSVEMNNTSEIGVGNQERISLFPHERNVKLFFSTFDHLNTDKVRYAYRYKQRNDNWVALPAGENSIGLSDLSKGEFELEVRATDENGLWSKSTLTVMIQCLPAWYETSWAYLFYVLVVLSVVWGLDRMYMKLRESIVAQTVLPLEQNPEQRHEIDPLSEEGKVEANSISASDEQLIKKALDMVEKNLGNPEYSIEDLSRDMCMSRATLYRKITSITGSSPSDFVKNVRLRKAAELLKEGGLSIAEIADQVGFNTPSYFTKSFKKLFGVLPTQYNK</sequence>
<dbReference type="Gene3D" id="2.130.10.10">
    <property type="entry name" value="YVTN repeat-like/Quinoprotein amine dehydrogenase"/>
    <property type="match status" value="2"/>
</dbReference>
<dbReference type="Gene3D" id="1.10.10.60">
    <property type="entry name" value="Homeodomain-like"/>
    <property type="match status" value="1"/>
</dbReference>
<dbReference type="InterPro" id="IPR018062">
    <property type="entry name" value="HTH_AraC-typ_CS"/>
</dbReference>
<dbReference type="InterPro" id="IPR020449">
    <property type="entry name" value="Tscrpt_reg_AraC-type_HTH"/>
</dbReference>
<dbReference type="SUPFAM" id="SSF46689">
    <property type="entry name" value="Homeodomain-like"/>
    <property type="match status" value="1"/>
</dbReference>
<keyword evidence="4" id="KW-0472">Membrane</keyword>
<evidence type="ECO:0000313" key="6">
    <source>
        <dbReference type="EMBL" id="QEW38168.1"/>
    </source>
</evidence>
<accession>A0A5P3AZA5</accession>
<dbReference type="SUPFAM" id="SSF63825">
    <property type="entry name" value="YWTD domain"/>
    <property type="match status" value="1"/>
</dbReference>
<dbReference type="SMART" id="SM00342">
    <property type="entry name" value="HTH_ARAC"/>
    <property type="match status" value="1"/>
</dbReference>
<keyword evidence="1" id="KW-0805">Transcription regulation</keyword>
<dbReference type="PROSITE" id="PS01124">
    <property type="entry name" value="HTH_ARAC_FAMILY_2"/>
    <property type="match status" value="1"/>
</dbReference>
<dbReference type="PROSITE" id="PS00041">
    <property type="entry name" value="HTH_ARAC_FAMILY_1"/>
    <property type="match status" value="1"/>
</dbReference>
<dbReference type="InterPro" id="IPR013783">
    <property type="entry name" value="Ig-like_fold"/>
</dbReference>